<dbReference type="InterPro" id="IPR050287">
    <property type="entry name" value="MTA/SAH_deaminase"/>
</dbReference>
<dbReference type="Gene3D" id="2.30.40.10">
    <property type="entry name" value="Urease, subunit C, domain 1"/>
    <property type="match status" value="1"/>
</dbReference>
<dbReference type="SUPFAM" id="SSF51556">
    <property type="entry name" value="Metallo-dependent hydrolases"/>
    <property type="match status" value="1"/>
</dbReference>
<name>A0ABU4YZA1_9HYPH</name>
<organism evidence="4 5">
    <name type="scientific">Mesorhizobium captivum</name>
    <dbReference type="NCBI Taxonomy" id="3072319"/>
    <lineage>
        <taxon>Bacteria</taxon>
        <taxon>Pseudomonadati</taxon>
        <taxon>Pseudomonadota</taxon>
        <taxon>Alphaproteobacteria</taxon>
        <taxon>Hyphomicrobiales</taxon>
        <taxon>Phyllobacteriaceae</taxon>
        <taxon>Mesorhizobium</taxon>
    </lineage>
</organism>
<dbReference type="Gene3D" id="3.20.20.140">
    <property type="entry name" value="Metal-dependent hydrolases"/>
    <property type="match status" value="1"/>
</dbReference>
<dbReference type="InterPro" id="IPR011059">
    <property type="entry name" value="Metal-dep_hydrolase_composite"/>
</dbReference>
<protein>
    <submittedName>
        <fullName evidence="4">Amidohydrolase family protein</fullName>
    </submittedName>
</protein>
<dbReference type="PANTHER" id="PTHR43794:SF11">
    <property type="entry name" value="AMIDOHYDROLASE-RELATED DOMAIN-CONTAINING PROTEIN"/>
    <property type="match status" value="1"/>
</dbReference>
<dbReference type="Proteomes" id="UP001271249">
    <property type="component" value="Unassembled WGS sequence"/>
</dbReference>
<comment type="similarity">
    <text evidence="1">Belongs to the metallo-dependent hydrolases superfamily. ATZ/TRZ family.</text>
</comment>
<keyword evidence="2" id="KW-0378">Hydrolase</keyword>
<accession>A0ABU4YZA1</accession>
<dbReference type="SUPFAM" id="SSF51338">
    <property type="entry name" value="Composite domain of metallo-dependent hydrolases"/>
    <property type="match status" value="1"/>
</dbReference>
<keyword evidence="5" id="KW-1185">Reference proteome</keyword>
<dbReference type="InterPro" id="IPR032466">
    <property type="entry name" value="Metal_Hydrolase"/>
</dbReference>
<evidence type="ECO:0000313" key="5">
    <source>
        <dbReference type="Proteomes" id="UP001271249"/>
    </source>
</evidence>
<evidence type="ECO:0000256" key="1">
    <source>
        <dbReference type="ARBA" id="ARBA00006745"/>
    </source>
</evidence>
<dbReference type="PANTHER" id="PTHR43794">
    <property type="entry name" value="AMINOHYDROLASE SSNA-RELATED"/>
    <property type="match status" value="1"/>
</dbReference>
<sequence length="495" mass="54347">MYSANKRTLMTAAWVVGHEAGRHILMPQGEVVYQDREILYVGHGFPGEVDERIDCGQALIAPGFIDLDALSDLDTTILSFDNHPAWRKGRVWPKSYMDAGPYEMYQPEELVFQKRHAFGQLIRNGVTTALPIASLYYREWGETVEEFEGAADAAAELGLRIYLGPAYRTGNPYVLPDGSIGLFFDEQRGLQGLDDAIAFCGRMEGRHGGLVRTMLAPDRIETCTAQLLRRTSAAGRELGVPVRLHCSQGEFERQTVSRLHGMSSVEWLESLDFLTDRTLLPHGTHVSPSRFAPGPGRDLEIIAERGAVIVHCPLVAARFGNGLESFASYRARGIRIGLGTDTSPPDMLLNMQIGLMVCRIAEGRADVCRAEDYFDAATLGGADALGRPDLGRLAPGCRADLVVWDLAGPDLGQVIDPIQTLMISASGRDACTVVIDGRTVMHQRQIPGIDHAADAVRAQRQFEGLMQKYPQRTFGHPPASEIFSSAYRVVRKSPA</sequence>
<dbReference type="Pfam" id="PF01979">
    <property type="entry name" value="Amidohydro_1"/>
    <property type="match status" value="1"/>
</dbReference>
<comment type="caution">
    <text evidence="4">The sequence shown here is derived from an EMBL/GenBank/DDBJ whole genome shotgun (WGS) entry which is preliminary data.</text>
</comment>
<evidence type="ECO:0000256" key="2">
    <source>
        <dbReference type="ARBA" id="ARBA00022801"/>
    </source>
</evidence>
<gene>
    <name evidence="4" type="ORF">RFN29_11160</name>
</gene>
<proteinExistence type="inferred from homology"/>
<evidence type="ECO:0000313" key="4">
    <source>
        <dbReference type="EMBL" id="MDX8492138.1"/>
    </source>
</evidence>
<dbReference type="EMBL" id="JAVIJC010000009">
    <property type="protein sequence ID" value="MDX8492138.1"/>
    <property type="molecule type" value="Genomic_DNA"/>
</dbReference>
<feature type="domain" description="Amidohydrolase-related" evidence="3">
    <location>
        <begin position="87"/>
        <end position="440"/>
    </location>
</feature>
<dbReference type="NCBIfam" id="NF004801">
    <property type="entry name" value="PRK06151.1"/>
    <property type="match status" value="1"/>
</dbReference>
<dbReference type="InterPro" id="IPR006680">
    <property type="entry name" value="Amidohydro-rel"/>
</dbReference>
<dbReference type="RefSeq" id="WP_320226140.1">
    <property type="nucleotide sequence ID" value="NZ_JAVIJB010000013.1"/>
</dbReference>
<reference evidence="4 5" key="1">
    <citation type="submission" date="2023-08" db="EMBL/GenBank/DDBJ databases">
        <title>Implementing the SeqCode for naming new Mesorhizobium species isolated from Vachellia karroo root nodules.</title>
        <authorList>
            <person name="Van Lill M."/>
        </authorList>
    </citation>
    <scope>NUCLEOTIDE SEQUENCE [LARGE SCALE GENOMIC DNA]</scope>
    <source>
        <strain evidence="4 5">VK22B</strain>
    </source>
</reference>
<evidence type="ECO:0000259" key="3">
    <source>
        <dbReference type="Pfam" id="PF01979"/>
    </source>
</evidence>